<dbReference type="Proteomes" id="UP000560131">
    <property type="component" value="Unassembled WGS sequence"/>
</dbReference>
<dbReference type="RefSeq" id="WP_221233250.1">
    <property type="nucleotide sequence ID" value="NZ_BAABAR010000020.1"/>
</dbReference>
<dbReference type="EMBL" id="JACIJN010000006">
    <property type="protein sequence ID" value="MBB5726200.1"/>
    <property type="molecule type" value="Genomic_DNA"/>
</dbReference>
<accession>A0ABR6N5X3</accession>
<gene>
    <name evidence="3" type="ORF">FHS97_002136</name>
</gene>
<reference evidence="3 4" key="1">
    <citation type="submission" date="2020-08" db="EMBL/GenBank/DDBJ databases">
        <title>Genomic Encyclopedia of Type Strains, Phase IV (KMG-IV): sequencing the most valuable type-strain genomes for metagenomic binning, comparative biology and taxonomic classification.</title>
        <authorList>
            <person name="Goeker M."/>
        </authorList>
    </citation>
    <scope>NUCLEOTIDE SEQUENCE [LARGE SCALE GENOMIC DNA]</scope>
    <source>
        <strain evidence="3 4">DSM 101535</strain>
    </source>
</reference>
<feature type="compositionally biased region" description="Gly residues" evidence="1">
    <location>
        <begin position="1"/>
        <end position="18"/>
    </location>
</feature>
<feature type="region of interest" description="Disordered" evidence="1">
    <location>
        <begin position="1"/>
        <end position="31"/>
    </location>
</feature>
<protein>
    <submittedName>
        <fullName evidence="3">Uncharacterized protein</fullName>
    </submittedName>
</protein>
<evidence type="ECO:0000256" key="2">
    <source>
        <dbReference type="SAM" id="Phobius"/>
    </source>
</evidence>
<keyword evidence="4" id="KW-1185">Reference proteome</keyword>
<evidence type="ECO:0000313" key="3">
    <source>
        <dbReference type="EMBL" id="MBB5726200.1"/>
    </source>
</evidence>
<keyword evidence="2" id="KW-0812">Transmembrane</keyword>
<proteinExistence type="predicted"/>
<feature type="transmembrane region" description="Helical" evidence="2">
    <location>
        <begin position="38"/>
        <end position="62"/>
    </location>
</feature>
<comment type="caution">
    <text evidence="3">The sequence shown here is derived from an EMBL/GenBank/DDBJ whole genome shotgun (WGS) entry which is preliminary data.</text>
</comment>
<name>A0ABR6N5X3_9SPHN</name>
<sequence length="71" mass="7094">MVGVRGCLGGDGDHPGAGGREHHRLRVSSGRRTARASVAGMAVGNMIATTVSLAGAVLRAGVAMAAMRAPR</sequence>
<evidence type="ECO:0000313" key="4">
    <source>
        <dbReference type="Proteomes" id="UP000560131"/>
    </source>
</evidence>
<evidence type="ECO:0000256" key="1">
    <source>
        <dbReference type="SAM" id="MobiDB-lite"/>
    </source>
</evidence>
<keyword evidence="2" id="KW-1133">Transmembrane helix</keyword>
<keyword evidence="2" id="KW-0472">Membrane</keyword>
<organism evidence="3 4">
    <name type="scientific">Sphingomonas endophytica</name>
    <dbReference type="NCBI Taxonomy" id="869719"/>
    <lineage>
        <taxon>Bacteria</taxon>
        <taxon>Pseudomonadati</taxon>
        <taxon>Pseudomonadota</taxon>
        <taxon>Alphaproteobacteria</taxon>
        <taxon>Sphingomonadales</taxon>
        <taxon>Sphingomonadaceae</taxon>
        <taxon>Sphingomonas</taxon>
    </lineage>
</organism>